<dbReference type="GO" id="GO:0005507">
    <property type="term" value="F:copper ion binding"/>
    <property type="evidence" value="ECO:0007669"/>
    <property type="project" value="InterPro"/>
</dbReference>
<gene>
    <name evidence="2" type="ORF">WJX73_000183</name>
</gene>
<organism evidence="2 3">
    <name type="scientific">Symbiochloris irregularis</name>
    <dbReference type="NCBI Taxonomy" id="706552"/>
    <lineage>
        <taxon>Eukaryota</taxon>
        <taxon>Viridiplantae</taxon>
        <taxon>Chlorophyta</taxon>
        <taxon>core chlorophytes</taxon>
        <taxon>Trebouxiophyceae</taxon>
        <taxon>Trebouxiales</taxon>
        <taxon>Trebouxiaceae</taxon>
        <taxon>Symbiochloris</taxon>
    </lineage>
</organism>
<accession>A0AAW1PEZ4</accession>
<evidence type="ECO:0000313" key="2">
    <source>
        <dbReference type="EMBL" id="KAK9812036.1"/>
    </source>
</evidence>
<evidence type="ECO:0000259" key="1">
    <source>
        <dbReference type="Pfam" id="PF02727"/>
    </source>
</evidence>
<evidence type="ECO:0000313" key="3">
    <source>
        <dbReference type="Proteomes" id="UP001465755"/>
    </source>
</evidence>
<dbReference type="Gene3D" id="3.10.450.40">
    <property type="match status" value="2"/>
</dbReference>
<sequence>MVSAAPVQLLLGAACPQQAYLTTEPTKDAIFDQLTPAEYASVAELLFAPNETLPNDGQAAYRSDYIYNIFLLPPNKTASLAYLDSNGPAPDRFAQAIVVRGSYPDVMEYKVGPLPLGAGASITPMRADGEIPWIKRPQRQCYDDDNPACANNSITQWSQPAWNREDGTNRIKVFWNWMGTKYGGSGDELFPIPIYFKLNVTDLDPDNWYAFDFEHCTQGYSTAEEMVAALEDGSLKVCSTKLWTEPTYNSLWSNDVAQGPGRPMSNIPGPRLYEPAGKRFQLMNAASPTSRSFSWASPSSRLPDAGIALQASMIRESYFTWLAIIALS</sequence>
<protein>
    <recommendedName>
        <fullName evidence="1">Copper amine oxidase N2-terminal domain-containing protein</fullName>
    </recommendedName>
</protein>
<keyword evidence="3" id="KW-1185">Reference proteome</keyword>
<dbReference type="GO" id="GO:0008131">
    <property type="term" value="F:primary methylamine oxidase activity"/>
    <property type="evidence" value="ECO:0007669"/>
    <property type="project" value="InterPro"/>
</dbReference>
<dbReference type="GO" id="GO:0048038">
    <property type="term" value="F:quinone binding"/>
    <property type="evidence" value="ECO:0007669"/>
    <property type="project" value="InterPro"/>
</dbReference>
<dbReference type="Pfam" id="PF02727">
    <property type="entry name" value="Cu_amine_oxidN2"/>
    <property type="match status" value="1"/>
</dbReference>
<dbReference type="InterPro" id="IPR015800">
    <property type="entry name" value="Cu_amine_oxidase_N2"/>
</dbReference>
<name>A0AAW1PEZ4_9CHLO</name>
<dbReference type="EMBL" id="JALJOQ010000009">
    <property type="protein sequence ID" value="KAK9812036.1"/>
    <property type="molecule type" value="Genomic_DNA"/>
</dbReference>
<proteinExistence type="predicted"/>
<dbReference type="AlphaFoldDB" id="A0AAW1PEZ4"/>
<reference evidence="2 3" key="1">
    <citation type="journal article" date="2024" name="Nat. Commun.">
        <title>Phylogenomics reveals the evolutionary origins of lichenization in chlorophyte algae.</title>
        <authorList>
            <person name="Puginier C."/>
            <person name="Libourel C."/>
            <person name="Otte J."/>
            <person name="Skaloud P."/>
            <person name="Haon M."/>
            <person name="Grisel S."/>
            <person name="Petersen M."/>
            <person name="Berrin J.G."/>
            <person name="Delaux P.M."/>
            <person name="Dal Grande F."/>
            <person name="Keller J."/>
        </authorList>
    </citation>
    <scope>NUCLEOTIDE SEQUENCE [LARGE SCALE GENOMIC DNA]</scope>
    <source>
        <strain evidence="2 3">SAG 2036</strain>
    </source>
</reference>
<dbReference type="GO" id="GO:0009308">
    <property type="term" value="P:amine metabolic process"/>
    <property type="evidence" value="ECO:0007669"/>
    <property type="project" value="InterPro"/>
</dbReference>
<dbReference type="SUPFAM" id="SSF54416">
    <property type="entry name" value="Amine oxidase N-terminal region"/>
    <property type="match status" value="2"/>
</dbReference>
<dbReference type="Proteomes" id="UP001465755">
    <property type="component" value="Unassembled WGS sequence"/>
</dbReference>
<feature type="domain" description="Copper amine oxidase N2-terminal" evidence="1">
    <location>
        <begin position="62"/>
        <end position="115"/>
    </location>
</feature>
<comment type="caution">
    <text evidence="2">The sequence shown here is derived from an EMBL/GenBank/DDBJ whole genome shotgun (WGS) entry which is preliminary data.</text>
</comment>
<dbReference type="InterPro" id="IPR016182">
    <property type="entry name" value="Cu_amine_oxidase_N-reg"/>
</dbReference>